<gene>
    <name evidence="3" type="ORF">J2X19_004620</name>
</gene>
<feature type="signal peptide" evidence="1">
    <location>
        <begin position="1"/>
        <end position="24"/>
    </location>
</feature>
<dbReference type="RefSeq" id="WP_310376841.1">
    <property type="nucleotide sequence ID" value="NZ_JAVDXT010000005.1"/>
</dbReference>
<sequence length="182" mass="19064">MSISIAIKSVAACAAVICASSALAHVTLADQAALAGTYYRATLRVGHGCEGSPVTALRVTIPAGFQGAKPMPKAGWLLAIKSGKLDKPYDDHGTQITEGVTEITWTAASKDSWLQDAYYDEFVLRGALPATAGAMWFKVLQVCEKGSVDWSEVPASGTSSKGLKNPAALLEIIPSEHVGHAH</sequence>
<evidence type="ECO:0000256" key="1">
    <source>
        <dbReference type="SAM" id="SignalP"/>
    </source>
</evidence>
<keyword evidence="4" id="KW-1185">Reference proteome</keyword>
<comment type="caution">
    <text evidence="3">The sequence shown here is derived from an EMBL/GenBank/DDBJ whole genome shotgun (WGS) entry which is preliminary data.</text>
</comment>
<evidence type="ECO:0000313" key="3">
    <source>
        <dbReference type="EMBL" id="MDR7379924.1"/>
    </source>
</evidence>
<dbReference type="EMBL" id="JAVDXT010000005">
    <property type="protein sequence ID" value="MDR7379924.1"/>
    <property type="molecule type" value="Genomic_DNA"/>
</dbReference>
<name>A0ABU2CF40_9BURK</name>
<evidence type="ECO:0000259" key="2">
    <source>
        <dbReference type="Pfam" id="PF07987"/>
    </source>
</evidence>
<dbReference type="Pfam" id="PF07987">
    <property type="entry name" value="DUF1775"/>
    <property type="match status" value="1"/>
</dbReference>
<feature type="domain" description="YncI copper-binding" evidence="2">
    <location>
        <begin position="25"/>
        <end position="172"/>
    </location>
</feature>
<dbReference type="CDD" id="cd08545">
    <property type="entry name" value="YcnI_like"/>
    <property type="match status" value="1"/>
</dbReference>
<dbReference type="Gene3D" id="2.60.40.2230">
    <property type="entry name" value="Uncharacterised protein YcnI-like PF07987, DUF1775"/>
    <property type="match status" value="1"/>
</dbReference>
<dbReference type="InterPro" id="IPR038507">
    <property type="entry name" value="YcnI-like_sf"/>
</dbReference>
<protein>
    <submittedName>
        <fullName evidence="3">Uncharacterized protein YcnI</fullName>
    </submittedName>
</protein>
<keyword evidence="1" id="KW-0732">Signal</keyword>
<proteinExistence type="predicted"/>
<evidence type="ECO:0000313" key="4">
    <source>
        <dbReference type="Proteomes" id="UP001180487"/>
    </source>
</evidence>
<reference evidence="3 4" key="1">
    <citation type="submission" date="2023-07" db="EMBL/GenBank/DDBJ databases">
        <title>Sorghum-associated microbial communities from plants grown in Nebraska, USA.</title>
        <authorList>
            <person name="Schachtman D."/>
        </authorList>
    </citation>
    <scope>NUCLEOTIDE SEQUENCE [LARGE SCALE GENOMIC DNA]</scope>
    <source>
        <strain evidence="3 4">BE313</strain>
    </source>
</reference>
<accession>A0ABU2CF40</accession>
<feature type="chain" id="PRO_5046157428" evidence="1">
    <location>
        <begin position="25"/>
        <end position="182"/>
    </location>
</feature>
<dbReference type="InterPro" id="IPR012533">
    <property type="entry name" value="YcnI-copper_dom"/>
</dbReference>
<organism evidence="3 4">
    <name type="scientific">Rhodoferax ferrireducens</name>
    <dbReference type="NCBI Taxonomy" id="192843"/>
    <lineage>
        <taxon>Bacteria</taxon>
        <taxon>Pseudomonadati</taxon>
        <taxon>Pseudomonadota</taxon>
        <taxon>Betaproteobacteria</taxon>
        <taxon>Burkholderiales</taxon>
        <taxon>Comamonadaceae</taxon>
        <taxon>Rhodoferax</taxon>
    </lineage>
</organism>
<dbReference type="Proteomes" id="UP001180487">
    <property type="component" value="Unassembled WGS sequence"/>
</dbReference>